<accession>A0A5C3KIR2</accession>
<organism evidence="2 3">
    <name type="scientific">Coprinopsis marcescibilis</name>
    <name type="common">Agaric fungus</name>
    <name type="synonym">Psathyrella marcescibilis</name>
    <dbReference type="NCBI Taxonomy" id="230819"/>
    <lineage>
        <taxon>Eukaryota</taxon>
        <taxon>Fungi</taxon>
        <taxon>Dikarya</taxon>
        <taxon>Basidiomycota</taxon>
        <taxon>Agaricomycotina</taxon>
        <taxon>Agaricomycetes</taxon>
        <taxon>Agaricomycetidae</taxon>
        <taxon>Agaricales</taxon>
        <taxon>Agaricineae</taxon>
        <taxon>Psathyrellaceae</taxon>
        <taxon>Coprinopsis</taxon>
    </lineage>
</organism>
<protein>
    <submittedName>
        <fullName evidence="2">Uncharacterized protein</fullName>
    </submittedName>
</protein>
<evidence type="ECO:0000313" key="3">
    <source>
        <dbReference type="Proteomes" id="UP000307440"/>
    </source>
</evidence>
<name>A0A5C3KIR2_COPMA</name>
<dbReference type="EMBL" id="ML210328">
    <property type="protein sequence ID" value="TFK19723.1"/>
    <property type="molecule type" value="Genomic_DNA"/>
</dbReference>
<evidence type="ECO:0000256" key="1">
    <source>
        <dbReference type="SAM" id="MobiDB-lite"/>
    </source>
</evidence>
<proteinExistence type="predicted"/>
<dbReference type="AlphaFoldDB" id="A0A5C3KIR2"/>
<sequence>MSQMDGPNHPHYSYLHTETSGDQDALDRLLRLIKARGDQCWSARTSDSDVSLLLIWPRSKPET</sequence>
<gene>
    <name evidence="2" type="ORF">FA15DRAFT_708733</name>
</gene>
<keyword evidence="3" id="KW-1185">Reference proteome</keyword>
<dbReference type="Proteomes" id="UP000307440">
    <property type="component" value="Unassembled WGS sequence"/>
</dbReference>
<feature type="region of interest" description="Disordered" evidence="1">
    <location>
        <begin position="1"/>
        <end position="20"/>
    </location>
</feature>
<reference evidence="2 3" key="1">
    <citation type="journal article" date="2019" name="Nat. Ecol. Evol.">
        <title>Megaphylogeny resolves global patterns of mushroom evolution.</title>
        <authorList>
            <person name="Varga T."/>
            <person name="Krizsan K."/>
            <person name="Foldi C."/>
            <person name="Dima B."/>
            <person name="Sanchez-Garcia M."/>
            <person name="Sanchez-Ramirez S."/>
            <person name="Szollosi G.J."/>
            <person name="Szarkandi J.G."/>
            <person name="Papp V."/>
            <person name="Albert L."/>
            <person name="Andreopoulos W."/>
            <person name="Angelini C."/>
            <person name="Antonin V."/>
            <person name="Barry K.W."/>
            <person name="Bougher N.L."/>
            <person name="Buchanan P."/>
            <person name="Buyck B."/>
            <person name="Bense V."/>
            <person name="Catcheside P."/>
            <person name="Chovatia M."/>
            <person name="Cooper J."/>
            <person name="Damon W."/>
            <person name="Desjardin D."/>
            <person name="Finy P."/>
            <person name="Geml J."/>
            <person name="Haridas S."/>
            <person name="Hughes K."/>
            <person name="Justo A."/>
            <person name="Karasinski D."/>
            <person name="Kautmanova I."/>
            <person name="Kiss B."/>
            <person name="Kocsube S."/>
            <person name="Kotiranta H."/>
            <person name="LaButti K.M."/>
            <person name="Lechner B.E."/>
            <person name="Liimatainen K."/>
            <person name="Lipzen A."/>
            <person name="Lukacs Z."/>
            <person name="Mihaltcheva S."/>
            <person name="Morgado L.N."/>
            <person name="Niskanen T."/>
            <person name="Noordeloos M.E."/>
            <person name="Ohm R.A."/>
            <person name="Ortiz-Santana B."/>
            <person name="Ovrebo C."/>
            <person name="Racz N."/>
            <person name="Riley R."/>
            <person name="Savchenko A."/>
            <person name="Shiryaev A."/>
            <person name="Soop K."/>
            <person name="Spirin V."/>
            <person name="Szebenyi C."/>
            <person name="Tomsovsky M."/>
            <person name="Tulloss R.E."/>
            <person name="Uehling J."/>
            <person name="Grigoriev I.V."/>
            <person name="Vagvolgyi C."/>
            <person name="Papp T."/>
            <person name="Martin F.M."/>
            <person name="Miettinen O."/>
            <person name="Hibbett D.S."/>
            <person name="Nagy L.G."/>
        </authorList>
    </citation>
    <scope>NUCLEOTIDE SEQUENCE [LARGE SCALE GENOMIC DNA]</scope>
    <source>
        <strain evidence="2 3">CBS 121175</strain>
    </source>
</reference>
<evidence type="ECO:0000313" key="2">
    <source>
        <dbReference type="EMBL" id="TFK19723.1"/>
    </source>
</evidence>